<proteinExistence type="predicted"/>
<dbReference type="Gene3D" id="3.40.190.10">
    <property type="entry name" value="Periplasmic binding protein-like II"/>
    <property type="match status" value="2"/>
</dbReference>
<evidence type="ECO:0000313" key="3">
    <source>
        <dbReference type="EMBL" id="ADU61385.1"/>
    </source>
</evidence>
<dbReference type="HOGENOM" id="CLU_1136597_0_0_7"/>
<dbReference type="InterPro" id="IPR001638">
    <property type="entry name" value="Solute-binding_3/MltF_N"/>
</dbReference>
<dbReference type="AlphaFoldDB" id="E6VWH9"/>
<feature type="chain" id="PRO_5003214151" evidence="1">
    <location>
        <begin position="21"/>
        <end position="244"/>
    </location>
</feature>
<dbReference type="PROSITE" id="PS51257">
    <property type="entry name" value="PROKAR_LIPOPROTEIN"/>
    <property type="match status" value="1"/>
</dbReference>
<dbReference type="SMART" id="SM00062">
    <property type="entry name" value="PBPb"/>
    <property type="match status" value="1"/>
</dbReference>
<dbReference type="SUPFAM" id="SSF53850">
    <property type="entry name" value="Periplasmic binding protein-like II"/>
    <property type="match status" value="1"/>
</dbReference>
<sequence precursor="true">MLRQHAPMTACALLACVLFAWDGHAQTRTLRIAVVDSAPYGFAQGGQPAGLSSELGLALAAGAGCESTATLLSRADALRALAAGKADMAVMPGGPGSDKAVVSLGPLLHSRFAAIGRAGTPLRSRDDLRGKTVAVVRGDPRDPLLSTRHGVALLPVPNATRGLKLLVAGQVEFVAGEWLSLLHAVDAMHLPARIFGSPLLLSPVSVDLLVPASLDQESAARLAQALERLEARESFRAIAARYGL</sequence>
<accession>E6VWH9</accession>
<reference evidence="3 4" key="2">
    <citation type="journal article" date="2014" name="Genome Announc.">
        <title>Complete Genome Sequence of the Subsurface, Mesophilic Sulfate-Reducing Bacterium Desulfovibrio aespoeensis Aspo-2.</title>
        <authorList>
            <person name="Pedersen K."/>
            <person name="Bengtsson A."/>
            <person name="Edlund J."/>
            <person name="Rabe L."/>
            <person name="Hazen T."/>
            <person name="Chakraborty R."/>
            <person name="Goodwin L."/>
            <person name="Shapiro N."/>
        </authorList>
    </citation>
    <scope>NUCLEOTIDE SEQUENCE [LARGE SCALE GENOMIC DNA]</scope>
    <source>
        <strain evidence="4">ATCC 700646 / DSM 10631 / Aspo-2</strain>
    </source>
</reference>
<dbReference type="STRING" id="643562.Daes_0360"/>
<dbReference type="Proteomes" id="UP000002191">
    <property type="component" value="Chromosome"/>
</dbReference>
<reference evidence="4" key="1">
    <citation type="submission" date="2010-12" db="EMBL/GenBank/DDBJ databases">
        <title>Complete sequence of Desulfovibrio aespoeensis Aspo-2.</title>
        <authorList>
            <consortium name="US DOE Joint Genome Institute"/>
            <person name="Lucas S."/>
            <person name="Copeland A."/>
            <person name="Lapidus A."/>
            <person name="Cheng J.-F."/>
            <person name="Goodwin L."/>
            <person name="Pitluck S."/>
            <person name="Chertkov O."/>
            <person name="Misra M."/>
            <person name="Detter J.C."/>
            <person name="Han C."/>
            <person name="Tapia R."/>
            <person name="Land M."/>
            <person name="Hauser L."/>
            <person name="Kyrpides N."/>
            <person name="Ivanova N."/>
            <person name="Ovchinnikova G."/>
            <person name="Pedersen K."/>
            <person name="Jagevall S."/>
            <person name="Hazen T."/>
            <person name="Woyke T."/>
        </authorList>
    </citation>
    <scope>NUCLEOTIDE SEQUENCE [LARGE SCALE GENOMIC DNA]</scope>
    <source>
        <strain evidence="4">ATCC 700646 / DSM 10631 / Aspo-2</strain>
    </source>
</reference>
<evidence type="ECO:0000313" key="4">
    <source>
        <dbReference type="Proteomes" id="UP000002191"/>
    </source>
</evidence>
<gene>
    <name evidence="3" type="ordered locus">Daes_0360</name>
</gene>
<protein>
    <submittedName>
        <fullName evidence="3">Extracellular solute-binding protein family 3</fullName>
    </submittedName>
</protein>
<keyword evidence="1" id="KW-0732">Signal</keyword>
<dbReference type="eggNOG" id="COG0834">
    <property type="taxonomic scope" value="Bacteria"/>
</dbReference>
<dbReference type="OrthoDB" id="5363083at2"/>
<feature type="signal peptide" evidence="1">
    <location>
        <begin position="1"/>
        <end position="20"/>
    </location>
</feature>
<dbReference type="RefSeq" id="WP_013513322.1">
    <property type="nucleotide sequence ID" value="NC_014844.1"/>
</dbReference>
<name>E6VWH9_PSEA9</name>
<evidence type="ECO:0000259" key="2">
    <source>
        <dbReference type="SMART" id="SM00062"/>
    </source>
</evidence>
<evidence type="ECO:0000256" key="1">
    <source>
        <dbReference type="SAM" id="SignalP"/>
    </source>
</evidence>
<dbReference type="KEGG" id="das:Daes_0360"/>
<feature type="domain" description="Solute-binding protein family 3/N-terminal" evidence="2">
    <location>
        <begin position="29"/>
        <end position="244"/>
    </location>
</feature>
<keyword evidence="4" id="KW-1185">Reference proteome</keyword>
<organism evidence="3 4">
    <name type="scientific">Pseudodesulfovibrio aespoeensis (strain ATCC 700646 / DSM 10631 / Aspo-2)</name>
    <name type="common">Desulfovibrio aespoeensis</name>
    <dbReference type="NCBI Taxonomy" id="643562"/>
    <lineage>
        <taxon>Bacteria</taxon>
        <taxon>Pseudomonadati</taxon>
        <taxon>Thermodesulfobacteriota</taxon>
        <taxon>Desulfovibrionia</taxon>
        <taxon>Desulfovibrionales</taxon>
        <taxon>Desulfovibrionaceae</taxon>
    </lineage>
</organism>
<dbReference type="EMBL" id="CP002431">
    <property type="protein sequence ID" value="ADU61385.1"/>
    <property type="molecule type" value="Genomic_DNA"/>
</dbReference>